<keyword evidence="4" id="KW-0732">Signal</keyword>
<gene>
    <name evidence="7" type="ORF">ACFONP_06785</name>
</gene>
<keyword evidence="8" id="KW-1185">Reference proteome</keyword>
<evidence type="ECO:0000259" key="6">
    <source>
        <dbReference type="Pfam" id="PF25975"/>
    </source>
</evidence>
<accession>A0ABV7MCR2</accession>
<evidence type="ECO:0000313" key="8">
    <source>
        <dbReference type="Proteomes" id="UP001595607"/>
    </source>
</evidence>
<dbReference type="Gene3D" id="2.40.420.20">
    <property type="match status" value="1"/>
</dbReference>
<dbReference type="InterPro" id="IPR006143">
    <property type="entry name" value="RND_pump_MFP"/>
</dbReference>
<proteinExistence type="inferred from homology"/>
<protein>
    <submittedName>
        <fullName evidence="7">Efflux RND transporter periplasmic adaptor subunit</fullName>
    </submittedName>
</protein>
<reference evidence="8" key="1">
    <citation type="journal article" date="2019" name="Int. J. Syst. Evol. Microbiol.">
        <title>The Global Catalogue of Microorganisms (GCM) 10K type strain sequencing project: providing services to taxonomists for standard genome sequencing and annotation.</title>
        <authorList>
            <consortium name="The Broad Institute Genomics Platform"/>
            <consortium name="The Broad Institute Genome Sequencing Center for Infectious Disease"/>
            <person name="Wu L."/>
            <person name="Ma J."/>
        </authorList>
    </citation>
    <scope>NUCLEOTIDE SEQUENCE [LARGE SCALE GENOMIC DNA]</scope>
    <source>
        <strain evidence="8">KCTC 22245</strain>
    </source>
</reference>
<feature type="domain" description="CzcB-like C-terminal circularly permuted SH3-like" evidence="6">
    <location>
        <begin position="285"/>
        <end position="344"/>
    </location>
</feature>
<dbReference type="PANTHER" id="PTHR30097:SF4">
    <property type="entry name" value="SLR6042 PROTEIN"/>
    <property type="match status" value="1"/>
</dbReference>
<dbReference type="NCBIfam" id="TIGR01730">
    <property type="entry name" value="RND_mfp"/>
    <property type="match status" value="1"/>
</dbReference>
<feature type="domain" description="CzcB-like barrel-sandwich hybrid" evidence="5">
    <location>
        <begin position="65"/>
        <end position="203"/>
    </location>
</feature>
<dbReference type="Proteomes" id="UP001595607">
    <property type="component" value="Unassembled WGS sequence"/>
</dbReference>
<dbReference type="Gene3D" id="2.40.50.100">
    <property type="match status" value="1"/>
</dbReference>
<evidence type="ECO:0000256" key="3">
    <source>
        <dbReference type="SAM" id="MobiDB-lite"/>
    </source>
</evidence>
<dbReference type="SUPFAM" id="SSF111369">
    <property type="entry name" value="HlyD-like secretion proteins"/>
    <property type="match status" value="1"/>
</dbReference>
<feature type="region of interest" description="Disordered" evidence="3">
    <location>
        <begin position="143"/>
        <end position="163"/>
    </location>
</feature>
<dbReference type="Pfam" id="PF25975">
    <property type="entry name" value="CzcB_C"/>
    <property type="match status" value="1"/>
</dbReference>
<comment type="caution">
    <text evidence="7">The sequence shown here is derived from an EMBL/GenBank/DDBJ whole genome shotgun (WGS) entry which is preliminary data.</text>
</comment>
<dbReference type="PANTHER" id="PTHR30097">
    <property type="entry name" value="CATION EFFLUX SYSTEM PROTEIN CUSB"/>
    <property type="match status" value="1"/>
</dbReference>
<dbReference type="Pfam" id="PF25973">
    <property type="entry name" value="BSH_CzcB"/>
    <property type="match status" value="1"/>
</dbReference>
<organism evidence="7 8">
    <name type="scientific">Parvularcula lutaonensis</name>
    <dbReference type="NCBI Taxonomy" id="491923"/>
    <lineage>
        <taxon>Bacteria</taxon>
        <taxon>Pseudomonadati</taxon>
        <taxon>Pseudomonadota</taxon>
        <taxon>Alphaproteobacteria</taxon>
        <taxon>Parvularculales</taxon>
        <taxon>Parvularculaceae</taxon>
        <taxon>Parvularcula</taxon>
    </lineage>
</organism>
<name>A0ABV7MCR2_9PROT</name>
<dbReference type="InterPro" id="IPR058647">
    <property type="entry name" value="BSH_CzcB-like"/>
</dbReference>
<keyword evidence="2" id="KW-0813">Transport</keyword>
<sequence>MAGLFIVLSLSMALAASGDTASGTYKVMISEQAARAHGVATVTAEPAEQAQIEAIGMVDAAPDAVAAVATPFAGVVTELLTAPGKPIKTGEPILALESSAYPAAVAELEAATLMAEHRASLAERSDKLLKLGLVSLAQAEEAHHDAEEASQRREALRRQLRQTKRGSGARQVILLAPHAGVVTAFPFVPGQAVAADDAVALIAKNNRRLVKVPVPASTLAEIPIGSDAELGENLLVGHVEAVSPVVGGETRSREVWISLPEESSSPVGSLIKVRIAIPAPDAAMKVPARAVTRIDGRPSIFIRSDDGFDVKPVHIVARNADTVVISGDIPAGAQVAASGTAALKNLAERS</sequence>
<feature type="signal peptide" evidence="4">
    <location>
        <begin position="1"/>
        <end position="15"/>
    </location>
</feature>
<evidence type="ECO:0000256" key="4">
    <source>
        <dbReference type="SAM" id="SignalP"/>
    </source>
</evidence>
<dbReference type="InterPro" id="IPR051909">
    <property type="entry name" value="MFP_Cation_Efflux"/>
</dbReference>
<dbReference type="InterPro" id="IPR058649">
    <property type="entry name" value="CzcB_C"/>
</dbReference>
<evidence type="ECO:0000256" key="1">
    <source>
        <dbReference type="ARBA" id="ARBA00009477"/>
    </source>
</evidence>
<feature type="compositionally biased region" description="Basic and acidic residues" evidence="3">
    <location>
        <begin position="143"/>
        <end position="157"/>
    </location>
</feature>
<dbReference type="Gene3D" id="2.40.30.170">
    <property type="match status" value="1"/>
</dbReference>
<evidence type="ECO:0000256" key="2">
    <source>
        <dbReference type="ARBA" id="ARBA00022448"/>
    </source>
</evidence>
<feature type="chain" id="PRO_5046752054" evidence="4">
    <location>
        <begin position="16"/>
        <end position="350"/>
    </location>
</feature>
<dbReference type="Gene3D" id="1.10.287.470">
    <property type="entry name" value="Helix hairpin bin"/>
    <property type="match status" value="1"/>
</dbReference>
<evidence type="ECO:0000259" key="5">
    <source>
        <dbReference type="Pfam" id="PF25973"/>
    </source>
</evidence>
<dbReference type="RefSeq" id="WP_189570686.1">
    <property type="nucleotide sequence ID" value="NZ_BMXU01000001.1"/>
</dbReference>
<comment type="similarity">
    <text evidence="1">Belongs to the membrane fusion protein (MFP) (TC 8.A.1) family.</text>
</comment>
<evidence type="ECO:0000313" key="7">
    <source>
        <dbReference type="EMBL" id="MFC3302434.1"/>
    </source>
</evidence>
<dbReference type="EMBL" id="JBHRVA010000002">
    <property type="protein sequence ID" value="MFC3302434.1"/>
    <property type="molecule type" value="Genomic_DNA"/>
</dbReference>